<dbReference type="Proteomes" id="UP000198734">
    <property type="component" value="Unassembled WGS sequence"/>
</dbReference>
<dbReference type="EMBL" id="FOXU01000005">
    <property type="protein sequence ID" value="SFQ58345.1"/>
    <property type="molecule type" value="Genomic_DNA"/>
</dbReference>
<dbReference type="STRING" id="126156.SAMN05421670_2870"/>
<name>A0A1I5ZPL5_9BACI</name>
<dbReference type="SUPFAM" id="SSF47413">
    <property type="entry name" value="lambda repressor-like DNA-binding domains"/>
    <property type="match status" value="1"/>
</dbReference>
<dbReference type="GO" id="GO:0003677">
    <property type="term" value="F:DNA binding"/>
    <property type="evidence" value="ECO:0007669"/>
    <property type="project" value="UniProtKB-KW"/>
</dbReference>
<organism evidence="3 4">
    <name type="scientific">Psychrobacillus psychrotolerans</name>
    <dbReference type="NCBI Taxonomy" id="126156"/>
    <lineage>
        <taxon>Bacteria</taxon>
        <taxon>Bacillati</taxon>
        <taxon>Bacillota</taxon>
        <taxon>Bacilli</taxon>
        <taxon>Bacillales</taxon>
        <taxon>Bacillaceae</taxon>
        <taxon>Psychrobacillus</taxon>
    </lineage>
</organism>
<sequence>MSTLGERIRTLRKQQKMTLEALAGTELTKGMLSLIENNKANPSMESLNYIASQLGVEVSELLEEISGQEVREVLDQAELLLNTKDYDFLNELEQVKNLIEPYIPRLTQGYEATRLLDIYGRCLAYSAPEESVTLLKKVAKMYEDLHLITKAADIGRNLAIIPFMNHQYQIALDVLLEERKKLEANPLWIDPLSRMDFDYLEAVLYFAVGRNTDAIQMMNEAIQYSSEHKIFKQIDNLFRLAAVHAMMEEDAGKMAHYLKKLEAYSEFADDEDSKAFIHYANLHYLNTYQKMYMEADALYHKFSLDKINTKLFTPYFQLERAKTLYGLGRVFEALKIFDEVKIPDIVHHPIDLSIFYEKDAYIALCYLELNQVKKAVNAVNVAINNVEKMPDTPYKVFIYTTYEQVMIRS</sequence>
<dbReference type="InterPro" id="IPR050807">
    <property type="entry name" value="TransReg_Diox_bact_type"/>
</dbReference>
<evidence type="ECO:0000313" key="3">
    <source>
        <dbReference type="EMBL" id="SFQ58345.1"/>
    </source>
</evidence>
<dbReference type="RefSeq" id="WP_093537559.1">
    <property type="nucleotide sequence ID" value="NZ_FOXU01000005.1"/>
</dbReference>
<dbReference type="InterPro" id="IPR011990">
    <property type="entry name" value="TPR-like_helical_dom_sf"/>
</dbReference>
<dbReference type="Pfam" id="PF12844">
    <property type="entry name" value="HTH_19"/>
    <property type="match status" value="1"/>
</dbReference>
<evidence type="ECO:0000313" key="4">
    <source>
        <dbReference type="Proteomes" id="UP000198734"/>
    </source>
</evidence>
<dbReference type="AlphaFoldDB" id="A0A1I5ZPL5"/>
<dbReference type="GO" id="GO:0003700">
    <property type="term" value="F:DNA-binding transcription factor activity"/>
    <property type="evidence" value="ECO:0007669"/>
    <property type="project" value="TreeGrafter"/>
</dbReference>
<dbReference type="PROSITE" id="PS50943">
    <property type="entry name" value="HTH_CROC1"/>
    <property type="match status" value="1"/>
</dbReference>
<dbReference type="PANTHER" id="PTHR46797">
    <property type="entry name" value="HTH-TYPE TRANSCRIPTIONAL REGULATOR"/>
    <property type="match status" value="1"/>
</dbReference>
<dbReference type="OrthoDB" id="290878at2"/>
<dbReference type="GO" id="GO:0005829">
    <property type="term" value="C:cytosol"/>
    <property type="evidence" value="ECO:0007669"/>
    <property type="project" value="TreeGrafter"/>
</dbReference>
<evidence type="ECO:0000259" key="2">
    <source>
        <dbReference type="PROSITE" id="PS50943"/>
    </source>
</evidence>
<dbReference type="SUPFAM" id="SSF48452">
    <property type="entry name" value="TPR-like"/>
    <property type="match status" value="2"/>
</dbReference>
<feature type="domain" description="HTH cro/C1-type" evidence="2">
    <location>
        <begin position="8"/>
        <end position="61"/>
    </location>
</feature>
<gene>
    <name evidence="3" type="ORF">SAMN05421670_2870</name>
</gene>
<keyword evidence="4" id="KW-1185">Reference proteome</keyword>
<dbReference type="InterPro" id="IPR010982">
    <property type="entry name" value="Lambda_DNA-bd_dom_sf"/>
</dbReference>
<protein>
    <submittedName>
        <fullName evidence="3">Transcriptional regulator, contains XRE-family HTH domain</fullName>
    </submittedName>
</protein>
<proteinExistence type="predicted"/>
<dbReference type="PANTHER" id="PTHR46797:SF1">
    <property type="entry name" value="METHYLPHOSPHONATE SYNTHASE"/>
    <property type="match status" value="1"/>
</dbReference>
<dbReference type="InterPro" id="IPR001387">
    <property type="entry name" value="Cro/C1-type_HTH"/>
</dbReference>
<keyword evidence="1" id="KW-0238">DNA-binding</keyword>
<dbReference type="CDD" id="cd00093">
    <property type="entry name" value="HTH_XRE"/>
    <property type="match status" value="1"/>
</dbReference>
<evidence type="ECO:0000256" key="1">
    <source>
        <dbReference type="ARBA" id="ARBA00023125"/>
    </source>
</evidence>
<reference evidence="4" key="1">
    <citation type="submission" date="2016-10" db="EMBL/GenBank/DDBJ databases">
        <authorList>
            <person name="Varghese N."/>
            <person name="Submissions S."/>
        </authorList>
    </citation>
    <scope>NUCLEOTIDE SEQUENCE [LARGE SCALE GENOMIC DNA]</scope>
    <source>
        <strain evidence="4">DSM 11706</strain>
    </source>
</reference>
<accession>A0A1I5ZPL5</accession>
<dbReference type="SMART" id="SM00530">
    <property type="entry name" value="HTH_XRE"/>
    <property type="match status" value="1"/>
</dbReference>
<dbReference type="Gene3D" id="1.25.40.10">
    <property type="entry name" value="Tetratricopeptide repeat domain"/>
    <property type="match status" value="1"/>
</dbReference>